<comment type="caution">
    <text evidence="1">The sequence shown here is derived from an EMBL/GenBank/DDBJ whole genome shotgun (WGS) entry which is preliminary data.</text>
</comment>
<keyword evidence="2" id="KW-1185">Reference proteome</keyword>
<proteinExistence type="predicted"/>
<sequence length="70" mass="7866">MLDYLRIIHIASSFVGKSVLRTNSTKSTSGTVDCQIVIRSEFVDSVDYDYTIQKGKHSSGLFVVFFNNKT</sequence>
<evidence type="ECO:0000313" key="2">
    <source>
        <dbReference type="Proteomes" id="UP001217089"/>
    </source>
</evidence>
<gene>
    <name evidence="1" type="ORF">KUTeg_017274</name>
</gene>
<organism evidence="1 2">
    <name type="scientific">Tegillarca granosa</name>
    <name type="common">Malaysian cockle</name>
    <name type="synonym">Anadara granosa</name>
    <dbReference type="NCBI Taxonomy" id="220873"/>
    <lineage>
        <taxon>Eukaryota</taxon>
        <taxon>Metazoa</taxon>
        <taxon>Spiralia</taxon>
        <taxon>Lophotrochozoa</taxon>
        <taxon>Mollusca</taxon>
        <taxon>Bivalvia</taxon>
        <taxon>Autobranchia</taxon>
        <taxon>Pteriomorphia</taxon>
        <taxon>Arcoida</taxon>
        <taxon>Arcoidea</taxon>
        <taxon>Arcidae</taxon>
        <taxon>Tegillarca</taxon>
    </lineage>
</organism>
<name>A0ABQ9EPK2_TEGGR</name>
<accession>A0ABQ9EPK2</accession>
<dbReference type="EMBL" id="JARBDR010000842">
    <property type="protein sequence ID" value="KAJ8305173.1"/>
    <property type="molecule type" value="Genomic_DNA"/>
</dbReference>
<reference evidence="1 2" key="1">
    <citation type="submission" date="2022-12" db="EMBL/GenBank/DDBJ databases">
        <title>Chromosome-level genome of Tegillarca granosa.</title>
        <authorList>
            <person name="Kim J."/>
        </authorList>
    </citation>
    <scope>NUCLEOTIDE SEQUENCE [LARGE SCALE GENOMIC DNA]</scope>
    <source>
        <strain evidence="1">Teg-2019</strain>
        <tissue evidence="1">Adductor muscle</tissue>
    </source>
</reference>
<dbReference type="Proteomes" id="UP001217089">
    <property type="component" value="Unassembled WGS sequence"/>
</dbReference>
<protein>
    <submittedName>
        <fullName evidence="1">Uncharacterized protein</fullName>
    </submittedName>
</protein>
<evidence type="ECO:0000313" key="1">
    <source>
        <dbReference type="EMBL" id="KAJ8305173.1"/>
    </source>
</evidence>